<sequence length="412" mass="43837">MAGRPPPPRGNGSAYAPNPASRTNEYFVPRDGIDREVITADICRYLGNDALVRPGNYTNPDGYYITAYRNLTSAMITDLKNDSARWEAERRRQSGSGAVAVRYQDSHIRDGPQRAVGGNVGHGVPAYGGPPREYDNGPRYPEGDGLGYNTGAGPGAPPYGGPGGYPVGYSQPPPPPSFPAPMHTGMPDSRFGPPTGPVPSHGGNYVNAGNNGAMGAPEGYSVGSYYQASSSRDVYSQDMAMDDVSNVPIRRTSPNSNPGFGGNPGTNFRRPFPNVPGGAGGNYGAYPPPPNGHGVAFAQPVDNNYGRAPNMPTQGFSNPHDFPIQQPQQYEDPAYPSSPSRPGSTPSTKTQLPSPSEPPTGPRRDGERAGSDRPEYRDRGMSERDHRDTTPPNKAGLANKPGPPGQHHYPRR</sequence>
<dbReference type="RefSeq" id="XP_014174467.1">
    <property type="nucleotide sequence ID" value="XM_014318992.1"/>
</dbReference>
<dbReference type="AlphaFoldDB" id="F0XBQ3"/>
<dbReference type="eggNOG" id="ENOG502SQKQ">
    <property type="taxonomic scope" value="Eukaryota"/>
</dbReference>
<feature type="region of interest" description="Disordered" evidence="1">
    <location>
        <begin position="1"/>
        <end position="24"/>
    </location>
</feature>
<feature type="region of interest" description="Disordered" evidence="1">
    <location>
        <begin position="247"/>
        <end position="412"/>
    </location>
</feature>
<reference evidence="2 3" key="1">
    <citation type="journal article" date="2011" name="Proc. Natl. Acad. Sci. U.S.A.">
        <title>Genome and transcriptome analyses of the mountain pine beetle-fungal symbiont Grosmannia clavigera, a lodgepole pine pathogen.</title>
        <authorList>
            <person name="DiGuistini S."/>
            <person name="Wang Y."/>
            <person name="Liao N.Y."/>
            <person name="Taylor G."/>
            <person name="Tanguay P."/>
            <person name="Feau N."/>
            <person name="Henrissat B."/>
            <person name="Chan S.K."/>
            <person name="Hesse-Orce U."/>
            <person name="Alamouti S.M."/>
            <person name="Tsui C.K.M."/>
            <person name="Docking R.T."/>
            <person name="Levasseur A."/>
            <person name="Haridas S."/>
            <person name="Robertson G."/>
            <person name="Birol I."/>
            <person name="Holt R.A."/>
            <person name="Marra M.A."/>
            <person name="Hamelin R.C."/>
            <person name="Hirst M."/>
            <person name="Jones S.J.M."/>
            <person name="Bohlmann J."/>
            <person name="Breuil C."/>
        </authorList>
    </citation>
    <scope>NUCLEOTIDE SEQUENCE [LARGE SCALE GENOMIC DNA]</scope>
    <source>
        <strain evidence="3">kw1407 / UAMH 11150</strain>
    </source>
</reference>
<gene>
    <name evidence="2" type="ORF">CMQ_5247</name>
</gene>
<dbReference type="PANTHER" id="PTHR39609">
    <property type="entry name" value="RFEG-RELATED"/>
    <property type="match status" value="1"/>
</dbReference>
<dbReference type="HOGENOM" id="CLU_037532_0_0_1"/>
<feature type="region of interest" description="Disordered" evidence="1">
    <location>
        <begin position="109"/>
        <end position="187"/>
    </location>
</feature>
<dbReference type="Proteomes" id="UP000007796">
    <property type="component" value="Unassembled WGS sequence"/>
</dbReference>
<name>F0XBQ3_GROCL</name>
<dbReference type="OrthoDB" id="4146887at2759"/>
<proteinExistence type="predicted"/>
<evidence type="ECO:0000313" key="2">
    <source>
        <dbReference type="EMBL" id="EFX04985.1"/>
    </source>
</evidence>
<feature type="compositionally biased region" description="Low complexity" evidence="1">
    <location>
        <begin position="337"/>
        <end position="350"/>
    </location>
</feature>
<dbReference type="EMBL" id="GL629756">
    <property type="protein sequence ID" value="EFX04985.1"/>
    <property type="molecule type" value="Genomic_DNA"/>
</dbReference>
<evidence type="ECO:0000313" key="3">
    <source>
        <dbReference type="Proteomes" id="UP000007796"/>
    </source>
</evidence>
<dbReference type="GeneID" id="25978548"/>
<keyword evidence="3" id="KW-1185">Reference proteome</keyword>
<dbReference type="STRING" id="655863.F0XBQ3"/>
<organism evidence="3">
    <name type="scientific">Grosmannia clavigera (strain kw1407 / UAMH 11150)</name>
    <name type="common">Blue stain fungus</name>
    <name type="synonym">Graphiocladiella clavigera</name>
    <dbReference type="NCBI Taxonomy" id="655863"/>
    <lineage>
        <taxon>Eukaryota</taxon>
        <taxon>Fungi</taxon>
        <taxon>Dikarya</taxon>
        <taxon>Ascomycota</taxon>
        <taxon>Pezizomycotina</taxon>
        <taxon>Sordariomycetes</taxon>
        <taxon>Sordariomycetidae</taxon>
        <taxon>Ophiostomatales</taxon>
        <taxon>Ophiostomataceae</taxon>
        <taxon>Leptographium</taxon>
    </lineage>
</organism>
<feature type="compositionally biased region" description="Gly residues" evidence="1">
    <location>
        <begin position="144"/>
        <end position="154"/>
    </location>
</feature>
<dbReference type="InParanoid" id="F0XBQ3"/>
<feature type="compositionally biased region" description="Basic and acidic residues" evidence="1">
    <location>
        <begin position="362"/>
        <end position="389"/>
    </location>
</feature>
<evidence type="ECO:0000256" key="1">
    <source>
        <dbReference type="SAM" id="MobiDB-lite"/>
    </source>
</evidence>
<dbReference type="PANTHER" id="PTHR39609:SF1">
    <property type="entry name" value="RFEG"/>
    <property type="match status" value="1"/>
</dbReference>
<protein>
    <submittedName>
        <fullName evidence="2">Transcription factor</fullName>
    </submittedName>
</protein>
<accession>F0XBQ3</accession>